<protein>
    <recommendedName>
        <fullName evidence="2">GTP cyclohydrolase I</fullName>
        <ecNumber evidence="2">3.5.4.16</ecNumber>
    </recommendedName>
</protein>
<dbReference type="InterPro" id="IPR043133">
    <property type="entry name" value="GTP-CH-I_C/QueF"/>
</dbReference>
<dbReference type="HAMAP" id="MF_00223">
    <property type="entry name" value="FolE"/>
    <property type="match status" value="1"/>
</dbReference>
<dbReference type="GO" id="GO:0003934">
    <property type="term" value="F:GTP cyclohydrolase I activity"/>
    <property type="evidence" value="ECO:0007669"/>
    <property type="project" value="UniProtKB-EC"/>
</dbReference>
<dbReference type="EMBL" id="BK015563">
    <property type="protein sequence ID" value="DAE13023.1"/>
    <property type="molecule type" value="Genomic_DNA"/>
</dbReference>
<dbReference type="GO" id="GO:0006729">
    <property type="term" value="P:tetrahydrobiopterin biosynthetic process"/>
    <property type="evidence" value="ECO:0007669"/>
    <property type="project" value="TreeGrafter"/>
</dbReference>
<dbReference type="Gene3D" id="1.10.286.10">
    <property type="match status" value="1"/>
</dbReference>
<evidence type="ECO:0000256" key="2">
    <source>
        <dbReference type="ARBA" id="ARBA00012715"/>
    </source>
</evidence>
<dbReference type="InterPro" id="IPR043134">
    <property type="entry name" value="GTP-CH-I_N"/>
</dbReference>
<evidence type="ECO:0000256" key="1">
    <source>
        <dbReference type="ARBA" id="ARBA00005080"/>
    </source>
</evidence>
<accession>A0A8S5Q116</accession>
<dbReference type="PANTHER" id="PTHR11109">
    <property type="entry name" value="GTP CYCLOHYDROLASE I"/>
    <property type="match status" value="1"/>
</dbReference>
<proteinExistence type="inferred from homology"/>
<dbReference type="PROSITE" id="PS00860">
    <property type="entry name" value="GTP_CYCLOHYDROL_1_2"/>
    <property type="match status" value="1"/>
</dbReference>
<dbReference type="NCBIfam" id="NF006826">
    <property type="entry name" value="PRK09347.1-3"/>
    <property type="match status" value="1"/>
</dbReference>
<organism evidence="5">
    <name type="scientific">Siphoviridae sp. ctKHH22</name>
    <dbReference type="NCBI Taxonomy" id="2825439"/>
    <lineage>
        <taxon>Viruses</taxon>
        <taxon>Duplodnaviria</taxon>
        <taxon>Heunggongvirae</taxon>
        <taxon>Uroviricota</taxon>
        <taxon>Caudoviricetes</taxon>
    </lineage>
</organism>
<dbReference type="InterPro" id="IPR018234">
    <property type="entry name" value="GTP_CycHdrlase_I_CS"/>
</dbReference>
<name>A0A8S5Q116_9CAUD</name>
<dbReference type="Gene3D" id="3.30.1130.10">
    <property type="match status" value="1"/>
</dbReference>
<sequence>MSLMRRRNKIIKNFGKVNNMAKITKETAEKHIKELLEYIGEDPNRKGLEGTPDRIIRMWKEIFRGYDPSQKPKITTFDNNDDGIVYDNMVIDQGDFHSNCEHHCVWFWGKYWFAYIPNPKGKILGISKIGRVVDYCSARLQIQERLVHDIVDMLKEALGSEYPPLGIALVMKGHHSCKEFRGAKKKGIMTSSYLEGAFKDDPQVRAEFMNLVNGDKYEG</sequence>
<evidence type="ECO:0000313" key="5">
    <source>
        <dbReference type="EMBL" id="DAE13023.1"/>
    </source>
</evidence>
<dbReference type="InterPro" id="IPR001474">
    <property type="entry name" value="GTP_CycHdrlase_I"/>
</dbReference>
<dbReference type="PANTHER" id="PTHR11109:SF7">
    <property type="entry name" value="GTP CYCLOHYDROLASE 1"/>
    <property type="match status" value="1"/>
</dbReference>
<dbReference type="SUPFAM" id="SSF55620">
    <property type="entry name" value="Tetrahydrobiopterin biosynthesis enzymes-like"/>
    <property type="match status" value="1"/>
</dbReference>
<dbReference type="GO" id="GO:0046654">
    <property type="term" value="P:tetrahydrofolate biosynthetic process"/>
    <property type="evidence" value="ECO:0007669"/>
    <property type="project" value="InterPro"/>
</dbReference>
<evidence type="ECO:0000256" key="3">
    <source>
        <dbReference type="ARBA" id="ARBA00022801"/>
    </source>
</evidence>
<dbReference type="EC" id="3.5.4.16" evidence="2"/>
<feature type="domain" description="GTP cyclohydrolase I" evidence="4">
    <location>
        <begin position="29"/>
        <end position="212"/>
    </location>
</feature>
<reference evidence="5" key="1">
    <citation type="journal article" date="2021" name="Proc. Natl. Acad. Sci. U.S.A.">
        <title>A Catalog of Tens of Thousands of Viruses from Human Metagenomes Reveals Hidden Associations with Chronic Diseases.</title>
        <authorList>
            <person name="Tisza M.J."/>
            <person name="Buck C.B."/>
        </authorList>
    </citation>
    <scope>NUCLEOTIDE SEQUENCE</scope>
    <source>
        <strain evidence="5">CtKHH22</strain>
    </source>
</reference>
<dbReference type="GO" id="GO:0008270">
    <property type="term" value="F:zinc ion binding"/>
    <property type="evidence" value="ECO:0007669"/>
    <property type="project" value="TreeGrafter"/>
</dbReference>
<keyword evidence="3" id="KW-0378">Hydrolase</keyword>
<dbReference type="GO" id="GO:0005525">
    <property type="term" value="F:GTP binding"/>
    <property type="evidence" value="ECO:0007669"/>
    <property type="project" value="TreeGrafter"/>
</dbReference>
<dbReference type="Pfam" id="PF01227">
    <property type="entry name" value="GTP_cyclohydroI"/>
    <property type="match status" value="1"/>
</dbReference>
<dbReference type="InterPro" id="IPR020602">
    <property type="entry name" value="GTP_CycHdrlase_I_dom"/>
</dbReference>
<evidence type="ECO:0000259" key="4">
    <source>
        <dbReference type="Pfam" id="PF01227"/>
    </source>
</evidence>
<comment type="pathway">
    <text evidence="1">Cofactor biosynthesis; 7,8-dihydroneopterin triphosphate biosynthesis; 7,8-dihydroneopterin triphosphate from GTP: step 1/1.</text>
</comment>